<dbReference type="Proteomes" id="UP001157006">
    <property type="component" value="Chromosome 2"/>
</dbReference>
<dbReference type="Pfam" id="PF07839">
    <property type="entry name" value="CaM_binding"/>
    <property type="match status" value="1"/>
</dbReference>
<sequence>MVQRKVPNNLSIQTQHVKFDKFPTNMKLSSSSSHQQNQDDKSKLSKKMKKSNSIKLSHLETLQLQSTPISTKTTTKDGSPNYMKHTSSSQSKKELFHVSLRKTQSCSVSKNLDTKFSSDYSCKKPSLCLVRTLTKTTSFKGSRNSPRKSTRATCSSTLKDSNFPSYLELNHGGTELEGSSVMRVCSYSYCSLNGHHHHHGDNLPPLKTFVSSRRRVLKRVKLEALSPRSPRNRRLKTTCEVGKKDCDVERYVFDEKPECDEIGMDFFIEIYASGKKDEKPIGEEEIGKIDFLEEVEGYEDIIKSTIEDDVIEADFLKEVKDQEKHEDADADEEEQSSWSHEEMSMEDVHNNLDDSDSERSYGFEQEHDADSSVYADEENDSKDESLSQSSHDVSVTWLDDIISCYYDDIILLDETLKESKSEEIIYLEEQPNDSMISFVLDDKIGCNETQEIDDPTSDIGCDRSSLADEIFDYLTNSEEKVDETSQENKDFKRGEKNQIQLSPNEFELCPLKQTITDQTLTADVITRGQDDHIPLVDVVEESIKDIQNQGKGNKRSSCVIDEEENAREDWKGVIRRKRCVDDDDEETRKFSPRDPNFLPLVPEKEKEKVDLRHQMMDERKNAEDWMVDCALRQVVNKLAPARKKKVALHIQACR</sequence>
<evidence type="ECO:0000313" key="4">
    <source>
        <dbReference type="Proteomes" id="UP001157006"/>
    </source>
</evidence>
<proteinExistence type="predicted"/>
<dbReference type="GO" id="GO:0005516">
    <property type="term" value="F:calmodulin binding"/>
    <property type="evidence" value="ECO:0007669"/>
    <property type="project" value="InterPro"/>
</dbReference>
<name>A0AAV0ZCY8_VICFA</name>
<dbReference type="PANTHER" id="PTHR33923:SF2">
    <property type="entry name" value="CALMODULIN-BINDING PROTEIN-RELATED"/>
    <property type="match status" value="1"/>
</dbReference>
<gene>
    <name evidence="3" type="ORF">VFH_II015480</name>
</gene>
<feature type="domain" description="Calmodulin-binding" evidence="2">
    <location>
        <begin position="547"/>
        <end position="652"/>
    </location>
</feature>
<feature type="compositionally biased region" description="Polar residues" evidence="1">
    <location>
        <begin position="60"/>
        <end position="90"/>
    </location>
</feature>
<evidence type="ECO:0000313" key="3">
    <source>
        <dbReference type="EMBL" id="CAI8596039.1"/>
    </source>
</evidence>
<dbReference type="PANTHER" id="PTHR33923">
    <property type="entry name" value="CALMODULIN-BINDING PROTEIN-RELATED"/>
    <property type="match status" value="1"/>
</dbReference>
<dbReference type="AlphaFoldDB" id="A0AAV0ZCY8"/>
<evidence type="ECO:0000259" key="2">
    <source>
        <dbReference type="SMART" id="SM01054"/>
    </source>
</evidence>
<protein>
    <recommendedName>
        <fullName evidence="2">Calmodulin-binding domain-containing protein</fullName>
    </recommendedName>
</protein>
<accession>A0AAV0ZCY8</accession>
<dbReference type="EMBL" id="OX451737">
    <property type="protein sequence ID" value="CAI8596039.1"/>
    <property type="molecule type" value="Genomic_DNA"/>
</dbReference>
<keyword evidence="4" id="KW-1185">Reference proteome</keyword>
<organism evidence="3 4">
    <name type="scientific">Vicia faba</name>
    <name type="common">Broad bean</name>
    <name type="synonym">Faba vulgaris</name>
    <dbReference type="NCBI Taxonomy" id="3906"/>
    <lineage>
        <taxon>Eukaryota</taxon>
        <taxon>Viridiplantae</taxon>
        <taxon>Streptophyta</taxon>
        <taxon>Embryophyta</taxon>
        <taxon>Tracheophyta</taxon>
        <taxon>Spermatophyta</taxon>
        <taxon>Magnoliopsida</taxon>
        <taxon>eudicotyledons</taxon>
        <taxon>Gunneridae</taxon>
        <taxon>Pentapetalae</taxon>
        <taxon>rosids</taxon>
        <taxon>fabids</taxon>
        <taxon>Fabales</taxon>
        <taxon>Fabaceae</taxon>
        <taxon>Papilionoideae</taxon>
        <taxon>50 kb inversion clade</taxon>
        <taxon>NPAAA clade</taxon>
        <taxon>Hologalegina</taxon>
        <taxon>IRL clade</taxon>
        <taxon>Fabeae</taxon>
        <taxon>Vicia</taxon>
    </lineage>
</organism>
<evidence type="ECO:0000256" key="1">
    <source>
        <dbReference type="SAM" id="MobiDB-lite"/>
    </source>
</evidence>
<reference evidence="3 4" key="1">
    <citation type="submission" date="2023-01" db="EMBL/GenBank/DDBJ databases">
        <authorList>
            <person name="Kreplak J."/>
        </authorList>
    </citation>
    <scope>NUCLEOTIDE SEQUENCE [LARGE SCALE GENOMIC DNA]</scope>
</reference>
<dbReference type="InterPro" id="IPR012417">
    <property type="entry name" value="CaM-bd_dom_pln"/>
</dbReference>
<dbReference type="InterPro" id="IPR044681">
    <property type="entry name" value="PICBP-like"/>
</dbReference>
<feature type="compositionally biased region" description="Basic and acidic residues" evidence="1">
    <location>
        <begin position="339"/>
        <end position="370"/>
    </location>
</feature>
<feature type="region of interest" description="Disordered" evidence="1">
    <location>
        <begin position="24"/>
        <end position="94"/>
    </location>
</feature>
<dbReference type="SMART" id="SM01054">
    <property type="entry name" value="CaM_binding"/>
    <property type="match status" value="1"/>
</dbReference>
<feature type="region of interest" description="Disordered" evidence="1">
    <location>
        <begin position="321"/>
        <end position="390"/>
    </location>
</feature>